<feature type="domain" description="Clr5" evidence="1">
    <location>
        <begin position="11"/>
        <end position="63"/>
    </location>
</feature>
<reference evidence="2" key="1">
    <citation type="submission" date="2022-10" db="EMBL/GenBank/DDBJ databases">
        <title>Determination and structural analysis of whole genome sequence of Sarocladium strictum F4-1.</title>
        <authorList>
            <person name="Hu L."/>
            <person name="Jiang Y."/>
        </authorList>
    </citation>
    <scope>NUCLEOTIDE SEQUENCE</scope>
    <source>
        <strain evidence="2">F4-1</strain>
    </source>
</reference>
<keyword evidence="3" id="KW-1185">Reference proteome</keyword>
<evidence type="ECO:0000313" key="2">
    <source>
        <dbReference type="EMBL" id="KAK0388570.1"/>
    </source>
</evidence>
<sequence>MAESSQAKPKSQEEWEQCKDTIINLFNSGMKLPKLMKEMVDAHGFHATTTQYRTQLYNRWKLPAPNIPKDRAQNEWLRTSRVIKKRERIGKKSQVMMDGKVLDQRRVTKEMTRYDSYLHGPLRQNTPQLTAYDILSVVTPPPMLDLIPSPMSTPLDLEPEVFDLPSSFPHLRPVLNLKWPSAMPIFEFDAETLPQLSLNWPTSELSQFMSNLSEPCSNAVVNIASQPTAPGLDLQIILRSDSLQGVPSLVDKLLRILPERTPGDHFRTETLIEHGSQSILQFIRIWMYVLANHSDDDELCPSDDDMLRALASAQNQWLRQLYMSDDPNLTCLSETFFASAVREGDIAACARLLEAGADPQQIVDISFTELYGMTEGILPLELDYDDLDVCSWRMPVKHIALGTGNCQLASMLLERVVPKDWMLGGWPRHMLWVLFILGAHLLWNRGGEASDMKELYRLLLRAYSPSGSELFDALWTSMRFNDIDGPVALATRTLWNIIRFQGHHTNPSFSQQALAAAILMQDNDVATSVEMVSVSLADFADRKGCGPLDVALVWCTQENELEQLGTIRRLLERGANLKTYHTLDNQDYGHVGDAIRRGLTNVSSTGNPFLGPGTFFLEEQRAYRQVVG</sequence>
<comment type="caution">
    <text evidence="2">The sequence shown here is derived from an EMBL/GenBank/DDBJ whole genome shotgun (WGS) entry which is preliminary data.</text>
</comment>
<evidence type="ECO:0000313" key="3">
    <source>
        <dbReference type="Proteomes" id="UP001175261"/>
    </source>
</evidence>
<dbReference type="PANTHER" id="PTHR38788:SF3">
    <property type="entry name" value="CLR5 DOMAIN-CONTAINING PROTEIN"/>
    <property type="match status" value="1"/>
</dbReference>
<protein>
    <recommendedName>
        <fullName evidence="1">Clr5 domain-containing protein</fullName>
    </recommendedName>
</protein>
<name>A0AA39GJK8_SARSR</name>
<dbReference type="Proteomes" id="UP001175261">
    <property type="component" value="Unassembled WGS sequence"/>
</dbReference>
<dbReference type="PANTHER" id="PTHR38788">
    <property type="entry name" value="CLR5 DOMAIN-CONTAINING PROTEIN"/>
    <property type="match status" value="1"/>
</dbReference>
<dbReference type="Pfam" id="PF14420">
    <property type="entry name" value="Clr5"/>
    <property type="match status" value="1"/>
</dbReference>
<gene>
    <name evidence="2" type="ORF">NLU13_4813</name>
</gene>
<accession>A0AA39GJK8</accession>
<dbReference type="EMBL" id="JAPDFR010000003">
    <property type="protein sequence ID" value="KAK0388570.1"/>
    <property type="molecule type" value="Genomic_DNA"/>
</dbReference>
<dbReference type="InterPro" id="IPR025676">
    <property type="entry name" value="Clr5_dom"/>
</dbReference>
<evidence type="ECO:0000259" key="1">
    <source>
        <dbReference type="Pfam" id="PF14420"/>
    </source>
</evidence>
<proteinExistence type="predicted"/>
<dbReference type="AlphaFoldDB" id="A0AA39GJK8"/>
<organism evidence="2 3">
    <name type="scientific">Sarocladium strictum</name>
    <name type="common">Black bundle disease fungus</name>
    <name type="synonym">Acremonium strictum</name>
    <dbReference type="NCBI Taxonomy" id="5046"/>
    <lineage>
        <taxon>Eukaryota</taxon>
        <taxon>Fungi</taxon>
        <taxon>Dikarya</taxon>
        <taxon>Ascomycota</taxon>
        <taxon>Pezizomycotina</taxon>
        <taxon>Sordariomycetes</taxon>
        <taxon>Hypocreomycetidae</taxon>
        <taxon>Hypocreales</taxon>
        <taxon>Sarocladiaceae</taxon>
        <taxon>Sarocladium</taxon>
    </lineage>
</organism>